<dbReference type="InterPro" id="IPR007052">
    <property type="entry name" value="CS_dom"/>
</dbReference>
<dbReference type="Gene3D" id="2.60.40.790">
    <property type="match status" value="1"/>
</dbReference>
<dbReference type="SUPFAM" id="SSF49764">
    <property type="entry name" value="HSP20-like chaperones"/>
    <property type="match status" value="1"/>
</dbReference>
<dbReference type="GO" id="GO:0005737">
    <property type="term" value="C:cytoplasm"/>
    <property type="evidence" value="ECO:0007669"/>
    <property type="project" value="TreeGrafter"/>
</dbReference>
<dbReference type="Pfam" id="PF21413">
    <property type="entry name" value="SHQ1-like_CS"/>
    <property type="match status" value="1"/>
</dbReference>
<dbReference type="InterPro" id="IPR007009">
    <property type="entry name" value="Shq1_C"/>
</dbReference>
<dbReference type="PROSITE" id="PS51203">
    <property type="entry name" value="CS"/>
    <property type="match status" value="1"/>
</dbReference>
<dbReference type="PANTHER" id="PTHR12967">
    <property type="entry name" value="PROTEIN SHQ1 HOMOLOG"/>
    <property type="match status" value="1"/>
</dbReference>
<sequence>MITPRFSLTQNDETVTITVRAPYCSLKELDVSVEDSEFIFSCRPYYLRLNLPGKIEENDKTNSKFDSDSGEFTFTYEKVVFGEHFEDLQFITKLLGKKIEIESGGRLIEVIGSQTVPETEVDDDMKYGFAMRGGYRFNIISGEFGDVFDIDPHEVKFQDRTSLRHKNEQKNFNSEHYLADLFDNDELSELLTLKVPWEDCSVEFTSKELDFLKDLPNVEYNLSAQQIQFCHNSLLDILYSYCYDCRSTCFDSTCESGWTISKLSASLCCFDSFATPKEAVICAFRRSLIYPLYRNFNFCQKVLSDLKVLISRGDQYIIKCLIDIYNIFLKGDSGRFILNNLFIKDYIVYIMKWDKELWCKTVTALNSVTIQKQELGLNLVQLEKAVEEDDLTSTLANLSLNHCDSDDSVTDTDTSDSCDDD</sequence>
<dbReference type="GO" id="GO:0051082">
    <property type="term" value="F:unfolded protein binding"/>
    <property type="evidence" value="ECO:0007669"/>
    <property type="project" value="TreeGrafter"/>
</dbReference>
<protein>
    <recommendedName>
        <fullName evidence="2">Protein SHQ1 homolog</fullName>
    </recommendedName>
</protein>
<evidence type="ECO:0000259" key="3">
    <source>
        <dbReference type="PROSITE" id="PS51203"/>
    </source>
</evidence>
<dbReference type="AlphaFoldDB" id="A0A1Y1LP12"/>
<dbReference type="InterPro" id="IPR039742">
    <property type="entry name" value="Shq1"/>
</dbReference>
<evidence type="ECO:0000256" key="1">
    <source>
        <dbReference type="ARBA" id="ARBA00005607"/>
    </source>
</evidence>
<accession>A0A1Y1LP12</accession>
<proteinExistence type="inferred from homology"/>
<organism evidence="4">
    <name type="scientific">Photinus pyralis</name>
    <name type="common">Common eastern firefly</name>
    <name type="synonym">Lampyris pyralis</name>
    <dbReference type="NCBI Taxonomy" id="7054"/>
    <lineage>
        <taxon>Eukaryota</taxon>
        <taxon>Metazoa</taxon>
        <taxon>Ecdysozoa</taxon>
        <taxon>Arthropoda</taxon>
        <taxon>Hexapoda</taxon>
        <taxon>Insecta</taxon>
        <taxon>Pterygota</taxon>
        <taxon>Neoptera</taxon>
        <taxon>Endopterygota</taxon>
        <taxon>Coleoptera</taxon>
        <taxon>Polyphaga</taxon>
        <taxon>Elateriformia</taxon>
        <taxon>Elateroidea</taxon>
        <taxon>Lampyridae</taxon>
        <taxon>Lampyrinae</taxon>
        <taxon>Photinus</taxon>
    </lineage>
</organism>
<dbReference type="Pfam" id="PF04925">
    <property type="entry name" value="SHQ1"/>
    <property type="match status" value="1"/>
</dbReference>
<comment type="similarity">
    <text evidence="1">Belongs to the SHQ1 family.</text>
</comment>
<dbReference type="InterPro" id="IPR008978">
    <property type="entry name" value="HSP20-like_chaperone"/>
</dbReference>
<feature type="domain" description="CS" evidence="3">
    <location>
        <begin position="1"/>
        <end position="89"/>
    </location>
</feature>
<reference evidence="4" key="1">
    <citation type="journal article" date="2016" name="Sci. Rep.">
        <title>Molecular characterization of firefly nuptial gifts: a multi-omics approach sheds light on postcopulatory sexual selection.</title>
        <authorList>
            <person name="Al-Wathiqui N."/>
            <person name="Fallon T.R."/>
            <person name="South A."/>
            <person name="Weng J.K."/>
            <person name="Lewis S.M."/>
        </authorList>
    </citation>
    <scope>NUCLEOTIDE SEQUENCE</scope>
</reference>
<dbReference type="InterPro" id="IPR048696">
    <property type="entry name" value="SHQ1-like_CS"/>
</dbReference>
<dbReference type="EMBL" id="GEZM01050780">
    <property type="protein sequence ID" value="JAV75382.1"/>
    <property type="molecule type" value="Transcribed_RNA"/>
</dbReference>
<dbReference type="GO" id="GO:0000493">
    <property type="term" value="P:box H/ACA snoRNP assembly"/>
    <property type="evidence" value="ECO:0007669"/>
    <property type="project" value="InterPro"/>
</dbReference>
<evidence type="ECO:0000313" key="4">
    <source>
        <dbReference type="EMBL" id="JAV75382.1"/>
    </source>
</evidence>
<evidence type="ECO:0000256" key="2">
    <source>
        <dbReference type="ARBA" id="ARBA00013750"/>
    </source>
</evidence>
<dbReference type="GO" id="GO:0005654">
    <property type="term" value="C:nucleoplasm"/>
    <property type="evidence" value="ECO:0007669"/>
    <property type="project" value="TreeGrafter"/>
</dbReference>
<dbReference type="CDD" id="cd06463">
    <property type="entry name" value="p23_like"/>
    <property type="match status" value="1"/>
</dbReference>
<dbReference type="PANTHER" id="PTHR12967:SF0">
    <property type="entry name" value="PROTEIN SHQ1 HOMOLOG"/>
    <property type="match status" value="1"/>
</dbReference>
<name>A0A1Y1LP12_PHOPY</name>